<reference evidence="1 2" key="1">
    <citation type="submission" date="2019-01" db="EMBL/GenBank/DDBJ databases">
        <title>A draft genome assembly of the solar-powered sea slug Elysia chlorotica.</title>
        <authorList>
            <person name="Cai H."/>
            <person name="Li Q."/>
            <person name="Fang X."/>
            <person name="Li J."/>
            <person name="Curtis N.E."/>
            <person name="Altenburger A."/>
            <person name="Shibata T."/>
            <person name="Feng M."/>
            <person name="Maeda T."/>
            <person name="Schwartz J.A."/>
            <person name="Shigenobu S."/>
            <person name="Lundholm N."/>
            <person name="Nishiyama T."/>
            <person name="Yang H."/>
            <person name="Hasebe M."/>
            <person name="Li S."/>
            <person name="Pierce S.K."/>
            <person name="Wang J."/>
        </authorList>
    </citation>
    <scope>NUCLEOTIDE SEQUENCE [LARGE SCALE GENOMIC DNA]</scope>
    <source>
        <strain evidence="1">EC2010</strain>
        <tissue evidence="1">Whole organism of an adult</tissue>
    </source>
</reference>
<name>A0A433TBL6_ELYCH</name>
<comment type="caution">
    <text evidence="1">The sequence shown here is derived from an EMBL/GenBank/DDBJ whole genome shotgun (WGS) entry which is preliminary data.</text>
</comment>
<accession>A0A433TBL6</accession>
<evidence type="ECO:0000313" key="1">
    <source>
        <dbReference type="EMBL" id="RUS78936.1"/>
    </source>
</evidence>
<organism evidence="1 2">
    <name type="scientific">Elysia chlorotica</name>
    <name type="common">Eastern emerald elysia</name>
    <name type="synonym">Sea slug</name>
    <dbReference type="NCBI Taxonomy" id="188477"/>
    <lineage>
        <taxon>Eukaryota</taxon>
        <taxon>Metazoa</taxon>
        <taxon>Spiralia</taxon>
        <taxon>Lophotrochozoa</taxon>
        <taxon>Mollusca</taxon>
        <taxon>Gastropoda</taxon>
        <taxon>Heterobranchia</taxon>
        <taxon>Euthyneura</taxon>
        <taxon>Panpulmonata</taxon>
        <taxon>Sacoglossa</taxon>
        <taxon>Placobranchoidea</taxon>
        <taxon>Plakobranchidae</taxon>
        <taxon>Elysia</taxon>
    </lineage>
</organism>
<proteinExistence type="predicted"/>
<dbReference type="AlphaFoldDB" id="A0A433TBL6"/>
<dbReference type="EMBL" id="RQTK01000481">
    <property type="protein sequence ID" value="RUS78936.1"/>
    <property type="molecule type" value="Genomic_DNA"/>
</dbReference>
<evidence type="ECO:0000313" key="2">
    <source>
        <dbReference type="Proteomes" id="UP000271974"/>
    </source>
</evidence>
<feature type="non-terminal residue" evidence="1">
    <location>
        <position position="122"/>
    </location>
</feature>
<sequence length="122" mass="12614">DYLPGNETFENLVAAAVDSLDASVGVGAADPVLLHVAPAPVKLDAAVSHLVLELRRPPTRSLNIVVPARPWLRHGDGADAFPSSHSGDEPGDLLLGAVVQDVRHDDVGVDRPARPAAVGVAP</sequence>
<gene>
    <name evidence="1" type="ORF">EGW08_013314</name>
</gene>
<keyword evidence="2" id="KW-1185">Reference proteome</keyword>
<feature type="non-terminal residue" evidence="1">
    <location>
        <position position="1"/>
    </location>
</feature>
<protein>
    <submittedName>
        <fullName evidence="1">Uncharacterized protein</fullName>
    </submittedName>
</protein>
<dbReference type="Proteomes" id="UP000271974">
    <property type="component" value="Unassembled WGS sequence"/>
</dbReference>